<dbReference type="Proteomes" id="UP000646365">
    <property type="component" value="Unassembled WGS sequence"/>
</dbReference>
<keyword evidence="1" id="KW-0472">Membrane</keyword>
<keyword evidence="3" id="KW-1185">Reference proteome</keyword>
<organism evidence="2 3">
    <name type="scientific">Aliidongia dinghuensis</name>
    <dbReference type="NCBI Taxonomy" id="1867774"/>
    <lineage>
        <taxon>Bacteria</taxon>
        <taxon>Pseudomonadati</taxon>
        <taxon>Pseudomonadota</taxon>
        <taxon>Alphaproteobacteria</taxon>
        <taxon>Rhodospirillales</taxon>
        <taxon>Dongiaceae</taxon>
        <taxon>Aliidongia</taxon>
    </lineage>
</organism>
<dbReference type="AlphaFoldDB" id="A0A8J3E1Y5"/>
<evidence type="ECO:0000256" key="1">
    <source>
        <dbReference type="SAM" id="Phobius"/>
    </source>
</evidence>
<sequence length="43" mass="4987">MAPMSISIEEFLKRRKARNRAMLAVLVGLCVLFYLITIVRLIH</sequence>
<reference evidence="2" key="1">
    <citation type="journal article" date="2014" name="Int. J. Syst. Evol. Microbiol.">
        <title>Complete genome sequence of Corynebacterium casei LMG S-19264T (=DSM 44701T), isolated from a smear-ripened cheese.</title>
        <authorList>
            <consortium name="US DOE Joint Genome Institute (JGI-PGF)"/>
            <person name="Walter F."/>
            <person name="Albersmeier A."/>
            <person name="Kalinowski J."/>
            <person name="Ruckert C."/>
        </authorList>
    </citation>
    <scope>NUCLEOTIDE SEQUENCE</scope>
    <source>
        <strain evidence="2">CGMCC 1.15725</strain>
    </source>
</reference>
<name>A0A8J3E1Y5_9PROT</name>
<accession>A0A8J3E1Y5</accession>
<dbReference type="RefSeq" id="WP_268237564.1">
    <property type="nucleotide sequence ID" value="NZ_BMJQ01000005.1"/>
</dbReference>
<evidence type="ECO:0000313" key="3">
    <source>
        <dbReference type="Proteomes" id="UP000646365"/>
    </source>
</evidence>
<comment type="caution">
    <text evidence="2">The sequence shown here is derived from an EMBL/GenBank/DDBJ whole genome shotgun (WGS) entry which is preliminary data.</text>
</comment>
<keyword evidence="1" id="KW-0812">Transmembrane</keyword>
<protein>
    <submittedName>
        <fullName evidence="2">Uncharacterized protein</fullName>
    </submittedName>
</protein>
<feature type="transmembrane region" description="Helical" evidence="1">
    <location>
        <begin position="21"/>
        <end position="42"/>
    </location>
</feature>
<proteinExistence type="predicted"/>
<dbReference type="EMBL" id="BMJQ01000005">
    <property type="protein sequence ID" value="GGF16327.1"/>
    <property type="molecule type" value="Genomic_DNA"/>
</dbReference>
<evidence type="ECO:0000313" key="2">
    <source>
        <dbReference type="EMBL" id="GGF16327.1"/>
    </source>
</evidence>
<gene>
    <name evidence="2" type="ORF">GCM10011611_22650</name>
</gene>
<keyword evidence="1" id="KW-1133">Transmembrane helix</keyword>
<reference evidence="2" key="2">
    <citation type="submission" date="2020-09" db="EMBL/GenBank/DDBJ databases">
        <authorList>
            <person name="Sun Q."/>
            <person name="Zhou Y."/>
        </authorList>
    </citation>
    <scope>NUCLEOTIDE SEQUENCE</scope>
    <source>
        <strain evidence="2">CGMCC 1.15725</strain>
    </source>
</reference>